<comment type="caution">
    <text evidence="2">The sequence shown here is derived from an EMBL/GenBank/DDBJ whole genome shotgun (WGS) entry which is preliminary data.</text>
</comment>
<accession>A0ABV9MSV2</accession>
<reference evidence="3" key="1">
    <citation type="journal article" date="2019" name="Int. J. Syst. Evol. Microbiol.">
        <title>The Global Catalogue of Microorganisms (GCM) 10K type strain sequencing project: providing services to taxonomists for standard genome sequencing and annotation.</title>
        <authorList>
            <consortium name="The Broad Institute Genomics Platform"/>
            <consortium name="The Broad Institute Genome Sequencing Center for Infectious Disease"/>
            <person name="Wu L."/>
            <person name="Ma J."/>
        </authorList>
    </citation>
    <scope>NUCLEOTIDE SEQUENCE [LARGE SCALE GENOMIC DNA]</scope>
    <source>
        <strain evidence="3">CGMCC 1.12849</strain>
    </source>
</reference>
<evidence type="ECO:0000313" key="3">
    <source>
        <dbReference type="Proteomes" id="UP001595884"/>
    </source>
</evidence>
<sequence length="385" mass="43397">MSTFRVPVQPSLFAWAIENSGKDPSALYKQFKSLPSWESGEVLPTYKQLEDFAAATYTPFGDFFLKEAPTVEIPIPDFRTIGNRELRRPTPDLLETIFISEQRQEWYRNHALSSGAELLSFVGSLTIQDSIYSAAESIREQLQFTMPERRQDSSWTAALRRLIDTAEEAGILVMVSGIVGLNTSRPLNPDEFRGFALADSLAPLVFVNGTDTKAAQIFTLVHEICHLWLGQTALTDSFVSTAETNETELWCNRVAAEVLVPKNSLIGNFEGSVEAEELERLARIYKVSTLAVLKSIYDANLIPWEKFLTAYDEEYSRIRKILSKKTKSTGGDFYNTHPLRVSRRFAKAVINDTKTGRTLHRDAYRLLGTKKYETFAKLGEKVGVN</sequence>
<keyword evidence="3" id="KW-1185">Reference proteome</keyword>
<protein>
    <submittedName>
        <fullName evidence="2">ImmA/IrrE family metallo-endopeptidase</fullName>
    </submittedName>
</protein>
<dbReference type="Proteomes" id="UP001595884">
    <property type="component" value="Unassembled WGS sequence"/>
</dbReference>
<dbReference type="Gene3D" id="1.10.10.2910">
    <property type="match status" value="1"/>
</dbReference>
<dbReference type="InterPro" id="IPR010359">
    <property type="entry name" value="IrrE_HExxH"/>
</dbReference>
<dbReference type="PANTHER" id="PTHR43236">
    <property type="entry name" value="ANTITOXIN HIGA1"/>
    <property type="match status" value="1"/>
</dbReference>
<gene>
    <name evidence="2" type="ORF">ACFO7V_16335</name>
</gene>
<dbReference type="EMBL" id="JBHSHE010000078">
    <property type="protein sequence ID" value="MFC4717693.1"/>
    <property type="molecule type" value="Genomic_DNA"/>
</dbReference>
<name>A0ABV9MSV2_9MICC</name>
<organism evidence="2 3">
    <name type="scientific">Glutamicibacter bergerei</name>
    <dbReference type="NCBI Taxonomy" id="256702"/>
    <lineage>
        <taxon>Bacteria</taxon>
        <taxon>Bacillati</taxon>
        <taxon>Actinomycetota</taxon>
        <taxon>Actinomycetes</taxon>
        <taxon>Micrococcales</taxon>
        <taxon>Micrococcaceae</taxon>
        <taxon>Glutamicibacter</taxon>
    </lineage>
</organism>
<evidence type="ECO:0000313" key="2">
    <source>
        <dbReference type="EMBL" id="MFC4717693.1"/>
    </source>
</evidence>
<feature type="domain" description="IrrE N-terminal-like" evidence="1">
    <location>
        <begin position="185"/>
        <end position="294"/>
    </location>
</feature>
<proteinExistence type="predicted"/>
<dbReference type="RefSeq" id="WP_346059820.1">
    <property type="nucleotide sequence ID" value="NZ_BAAAVQ010000062.1"/>
</dbReference>
<dbReference type="InterPro" id="IPR052345">
    <property type="entry name" value="Rad_response_metalloprotease"/>
</dbReference>
<dbReference type="PANTHER" id="PTHR43236:SF2">
    <property type="entry name" value="BLL0069 PROTEIN"/>
    <property type="match status" value="1"/>
</dbReference>
<dbReference type="Pfam" id="PF06114">
    <property type="entry name" value="Peptidase_M78"/>
    <property type="match status" value="1"/>
</dbReference>
<evidence type="ECO:0000259" key="1">
    <source>
        <dbReference type="Pfam" id="PF06114"/>
    </source>
</evidence>